<dbReference type="eggNOG" id="KOG2241">
    <property type="taxonomic scope" value="Eukaryota"/>
</dbReference>
<keyword evidence="2" id="KW-0963">Cytoplasm</keyword>
<feature type="region of interest" description="Disordered" evidence="8">
    <location>
        <begin position="124"/>
        <end position="172"/>
    </location>
</feature>
<dbReference type="InterPro" id="IPR012340">
    <property type="entry name" value="NA-bd_OB-fold"/>
</dbReference>
<evidence type="ECO:0000256" key="8">
    <source>
        <dbReference type="SAM" id="MobiDB-lite"/>
    </source>
</evidence>
<dbReference type="FunCoup" id="A0A067RHX3">
    <property type="interactions" value="1715"/>
</dbReference>
<keyword evidence="5" id="KW-0648">Protein biosynthesis</keyword>
<dbReference type="Pfam" id="PF01588">
    <property type="entry name" value="tRNA_bind"/>
    <property type="match status" value="1"/>
</dbReference>
<gene>
    <name evidence="10" type="ORF">L798_05370</name>
</gene>
<evidence type="ECO:0000313" key="10">
    <source>
        <dbReference type="EMBL" id="KDR23402.1"/>
    </source>
</evidence>
<dbReference type="InterPro" id="IPR002547">
    <property type="entry name" value="tRNA-bd_dom"/>
</dbReference>
<dbReference type="InterPro" id="IPR051270">
    <property type="entry name" value="Tyrosine-tRNA_ligase_regulator"/>
</dbReference>
<organism evidence="10 11">
    <name type="scientific">Zootermopsis nevadensis</name>
    <name type="common">Dampwood termite</name>
    <dbReference type="NCBI Taxonomy" id="136037"/>
    <lineage>
        <taxon>Eukaryota</taxon>
        <taxon>Metazoa</taxon>
        <taxon>Ecdysozoa</taxon>
        <taxon>Arthropoda</taxon>
        <taxon>Hexapoda</taxon>
        <taxon>Insecta</taxon>
        <taxon>Pterygota</taxon>
        <taxon>Neoptera</taxon>
        <taxon>Polyneoptera</taxon>
        <taxon>Dictyoptera</taxon>
        <taxon>Blattodea</taxon>
        <taxon>Blattoidea</taxon>
        <taxon>Termitoidae</taxon>
        <taxon>Termopsidae</taxon>
        <taxon>Zootermopsis</taxon>
    </lineage>
</organism>
<dbReference type="InParanoid" id="A0A067RHX3"/>
<dbReference type="GO" id="GO:0006412">
    <property type="term" value="P:translation"/>
    <property type="evidence" value="ECO:0007669"/>
    <property type="project" value="UniProtKB-KW"/>
</dbReference>
<sequence>MHVVTHRVVISLRKIDFNLVNFCCVKKMAASEILSRLETNAITAENMIKKLKLEIAEVKRLSAEEKNKTRVKALEAENEQLRKEIEEWKNKLIRLETANGIKQVPLPSNMISISQPDIKPIKMSPPAEEIPKPVASSESNQQHCDTANKKKKPVEGKKAKSGGTSEGATLEEPPVDVGRLDFRVGRIMSAKKHPDADSLYVEEVDVGEEKARTVVSGLVKFVPVGDLQNRLVVLLCNLKPVKMRGITSEAMVMCASTPEKVEILLPPAGSIPGDEIHVEGYPRVPDPVLNPKKKIFETVAPDLKTNLERVATYKGVAFTVPDKGVVTTPSLVGVSIK</sequence>
<accession>A0A067RHX3</accession>
<proteinExistence type="predicted"/>
<dbReference type="Gene3D" id="2.40.50.140">
    <property type="entry name" value="Nucleic acid-binding proteins"/>
    <property type="match status" value="1"/>
</dbReference>
<dbReference type="EMBL" id="KK852463">
    <property type="protein sequence ID" value="KDR23402.1"/>
    <property type="molecule type" value="Genomic_DNA"/>
</dbReference>
<dbReference type="Proteomes" id="UP000027135">
    <property type="component" value="Unassembled WGS sequence"/>
</dbReference>
<feature type="compositionally biased region" description="Polar residues" evidence="8">
    <location>
        <begin position="136"/>
        <end position="145"/>
    </location>
</feature>
<dbReference type="PROSITE" id="PS50886">
    <property type="entry name" value="TRBD"/>
    <property type="match status" value="1"/>
</dbReference>
<feature type="domain" description="TRNA-binding" evidence="9">
    <location>
        <begin position="176"/>
        <end position="277"/>
    </location>
</feature>
<keyword evidence="10" id="KW-0030">Aminoacyl-tRNA synthetase</keyword>
<evidence type="ECO:0000256" key="4">
    <source>
        <dbReference type="ARBA" id="ARBA00022884"/>
    </source>
</evidence>
<keyword evidence="7" id="KW-0175">Coiled coil</keyword>
<evidence type="ECO:0000313" key="11">
    <source>
        <dbReference type="Proteomes" id="UP000027135"/>
    </source>
</evidence>
<feature type="coiled-coil region" evidence="7">
    <location>
        <begin position="34"/>
        <end position="98"/>
    </location>
</feature>
<dbReference type="AlphaFoldDB" id="A0A067RHX3"/>
<keyword evidence="4 6" id="KW-0694">RNA-binding</keyword>
<dbReference type="CDD" id="cd02799">
    <property type="entry name" value="tRNA_bind_EMAP-II_like"/>
    <property type="match status" value="1"/>
</dbReference>
<evidence type="ECO:0000256" key="6">
    <source>
        <dbReference type="PROSITE-ProRule" id="PRU00209"/>
    </source>
</evidence>
<evidence type="ECO:0000256" key="1">
    <source>
        <dbReference type="ARBA" id="ARBA00004496"/>
    </source>
</evidence>
<reference evidence="10 11" key="1">
    <citation type="journal article" date="2014" name="Nat. Commun.">
        <title>Molecular traces of alternative social organization in a termite genome.</title>
        <authorList>
            <person name="Terrapon N."/>
            <person name="Li C."/>
            <person name="Robertson H.M."/>
            <person name="Ji L."/>
            <person name="Meng X."/>
            <person name="Booth W."/>
            <person name="Chen Z."/>
            <person name="Childers C.P."/>
            <person name="Glastad K.M."/>
            <person name="Gokhale K."/>
            <person name="Gowin J."/>
            <person name="Gronenberg W."/>
            <person name="Hermansen R.A."/>
            <person name="Hu H."/>
            <person name="Hunt B.G."/>
            <person name="Huylmans A.K."/>
            <person name="Khalil S.M."/>
            <person name="Mitchell R.D."/>
            <person name="Munoz-Torres M.C."/>
            <person name="Mustard J.A."/>
            <person name="Pan H."/>
            <person name="Reese J.T."/>
            <person name="Scharf M.E."/>
            <person name="Sun F."/>
            <person name="Vogel H."/>
            <person name="Xiao J."/>
            <person name="Yang W."/>
            <person name="Yang Z."/>
            <person name="Yang Z."/>
            <person name="Zhou J."/>
            <person name="Zhu J."/>
            <person name="Brent C.S."/>
            <person name="Elsik C.G."/>
            <person name="Goodisman M.A."/>
            <person name="Liberles D.A."/>
            <person name="Roe R.M."/>
            <person name="Vargo E.L."/>
            <person name="Vilcinskas A."/>
            <person name="Wang J."/>
            <person name="Bornberg-Bauer E."/>
            <person name="Korb J."/>
            <person name="Zhang G."/>
            <person name="Liebig J."/>
        </authorList>
    </citation>
    <scope>NUCLEOTIDE SEQUENCE [LARGE SCALE GENOMIC DNA]</scope>
    <source>
        <tissue evidence="10">Whole organism</tissue>
    </source>
</reference>
<dbReference type="GO" id="GO:0004812">
    <property type="term" value="F:aminoacyl-tRNA ligase activity"/>
    <property type="evidence" value="ECO:0007669"/>
    <property type="project" value="UniProtKB-KW"/>
</dbReference>
<dbReference type="PANTHER" id="PTHR11586">
    <property type="entry name" value="TRNA-AMINOACYLATION COFACTOR ARC1 FAMILY MEMBER"/>
    <property type="match status" value="1"/>
</dbReference>
<comment type="subcellular location">
    <subcellularLocation>
        <location evidence="1">Cytoplasm</location>
    </subcellularLocation>
</comment>
<dbReference type="GO" id="GO:0000049">
    <property type="term" value="F:tRNA binding"/>
    <property type="evidence" value="ECO:0007669"/>
    <property type="project" value="UniProtKB-UniRule"/>
</dbReference>
<evidence type="ECO:0000256" key="7">
    <source>
        <dbReference type="SAM" id="Coils"/>
    </source>
</evidence>
<keyword evidence="3 6" id="KW-0820">tRNA-binding</keyword>
<evidence type="ECO:0000256" key="2">
    <source>
        <dbReference type="ARBA" id="ARBA00022490"/>
    </source>
</evidence>
<dbReference type="STRING" id="136037.A0A067RHX3"/>
<dbReference type="PANTHER" id="PTHR11586:SF33">
    <property type="entry name" value="AMINOACYL TRNA SYNTHASE COMPLEX-INTERACTING MULTIFUNCTIONAL PROTEIN 1"/>
    <property type="match status" value="1"/>
</dbReference>
<dbReference type="FunFam" id="2.40.50.140:FF:000047">
    <property type="entry name" value="tyrosine--tRNA ligase, cytoplasmic isoform X2"/>
    <property type="match status" value="1"/>
</dbReference>
<keyword evidence="10" id="KW-0436">Ligase</keyword>
<dbReference type="OMA" id="QPDLCTN"/>
<protein>
    <submittedName>
        <fullName evidence="10">Aminoacyl tRNA synthetase complex-interacting multifunctional protein 1</fullName>
    </submittedName>
</protein>
<dbReference type="GO" id="GO:0005737">
    <property type="term" value="C:cytoplasm"/>
    <property type="evidence" value="ECO:0007669"/>
    <property type="project" value="UniProtKB-SubCell"/>
</dbReference>
<evidence type="ECO:0000259" key="9">
    <source>
        <dbReference type="PROSITE" id="PS50886"/>
    </source>
</evidence>
<dbReference type="SUPFAM" id="SSF50249">
    <property type="entry name" value="Nucleic acid-binding proteins"/>
    <property type="match status" value="1"/>
</dbReference>
<evidence type="ECO:0000256" key="3">
    <source>
        <dbReference type="ARBA" id="ARBA00022555"/>
    </source>
</evidence>
<keyword evidence="11" id="KW-1185">Reference proteome</keyword>
<evidence type="ECO:0000256" key="5">
    <source>
        <dbReference type="ARBA" id="ARBA00022917"/>
    </source>
</evidence>
<name>A0A067RHX3_ZOONE</name>